<dbReference type="InterPro" id="IPR009908">
    <property type="entry name" value="Methylamine_util_MauE"/>
</dbReference>
<accession>A0A3B1DXN4</accession>
<proteinExistence type="predicted"/>
<keyword evidence="2 5" id="KW-0812">Transmembrane</keyword>
<feature type="domain" description="Methylamine utilisation protein MauE" evidence="6">
    <location>
        <begin position="10"/>
        <end position="80"/>
    </location>
</feature>
<feature type="transmembrane region" description="Helical" evidence="5">
    <location>
        <begin position="55"/>
        <end position="76"/>
    </location>
</feature>
<dbReference type="Pfam" id="PF07291">
    <property type="entry name" value="MauE"/>
    <property type="match status" value="1"/>
</dbReference>
<keyword evidence="3 5" id="KW-1133">Transmembrane helix</keyword>
<evidence type="ECO:0000256" key="2">
    <source>
        <dbReference type="ARBA" id="ARBA00022692"/>
    </source>
</evidence>
<organism evidence="7">
    <name type="scientific">hydrothermal vent metagenome</name>
    <dbReference type="NCBI Taxonomy" id="652676"/>
    <lineage>
        <taxon>unclassified sequences</taxon>
        <taxon>metagenomes</taxon>
        <taxon>ecological metagenomes</taxon>
    </lineage>
</organism>
<gene>
    <name evidence="7" type="ORF">MNBD_PLANCTO03-604</name>
</gene>
<keyword evidence="4 5" id="KW-0472">Membrane</keyword>
<evidence type="ECO:0000313" key="7">
    <source>
        <dbReference type="EMBL" id="VAX40260.1"/>
    </source>
</evidence>
<dbReference type="GO" id="GO:0016020">
    <property type="term" value="C:membrane"/>
    <property type="evidence" value="ECO:0007669"/>
    <property type="project" value="UniProtKB-SubCell"/>
</dbReference>
<evidence type="ECO:0000256" key="3">
    <source>
        <dbReference type="ARBA" id="ARBA00022989"/>
    </source>
</evidence>
<feature type="non-terminal residue" evidence="7">
    <location>
        <position position="81"/>
    </location>
</feature>
<name>A0A3B1DXN4_9ZZZZ</name>
<evidence type="ECO:0000256" key="5">
    <source>
        <dbReference type="SAM" id="Phobius"/>
    </source>
</evidence>
<dbReference type="AlphaFoldDB" id="A0A3B1DXN4"/>
<evidence type="ECO:0000256" key="4">
    <source>
        <dbReference type="ARBA" id="ARBA00023136"/>
    </source>
</evidence>
<sequence length="81" mass="9083">MSPWRVIGRTVLLILRLATAGLFIWAALVKLSDTRDFVFSIKGFELLPEHMLEPLAYMVPWIELVCAAALLVGFWARPAAV</sequence>
<comment type="subcellular location">
    <subcellularLocation>
        <location evidence="1">Membrane</location>
        <topology evidence="1">Multi-pass membrane protein</topology>
    </subcellularLocation>
</comment>
<dbReference type="GO" id="GO:0030416">
    <property type="term" value="P:methylamine metabolic process"/>
    <property type="evidence" value="ECO:0007669"/>
    <property type="project" value="InterPro"/>
</dbReference>
<evidence type="ECO:0000259" key="6">
    <source>
        <dbReference type="Pfam" id="PF07291"/>
    </source>
</evidence>
<protein>
    <recommendedName>
        <fullName evidence="6">Methylamine utilisation protein MauE domain-containing protein</fullName>
    </recommendedName>
</protein>
<dbReference type="EMBL" id="UOGK01000364">
    <property type="protein sequence ID" value="VAX40260.1"/>
    <property type="molecule type" value="Genomic_DNA"/>
</dbReference>
<reference evidence="7" key="1">
    <citation type="submission" date="2018-06" db="EMBL/GenBank/DDBJ databases">
        <authorList>
            <person name="Zhirakovskaya E."/>
        </authorList>
    </citation>
    <scope>NUCLEOTIDE SEQUENCE</scope>
</reference>
<evidence type="ECO:0000256" key="1">
    <source>
        <dbReference type="ARBA" id="ARBA00004141"/>
    </source>
</evidence>